<name>A0ABS6ZUK3_9DEIN</name>
<comment type="caution">
    <text evidence="1">The sequence shown here is derived from an EMBL/GenBank/DDBJ whole genome shotgun (WGS) entry which is preliminary data.</text>
</comment>
<accession>A0ABS6ZUK3</accession>
<evidence type="ECO:0000313" key="1">
    <source>
        <dbReference type="EMBL" id="MBW6393742.1"/>
    </source>
</evidence>
<evidence type="ECO:0000313" key="2">
    <source>
        <dbReference type="Proteomes" id="UP000724268"/>
    </source>
</evidence>
<dbReference type="Proteomes" id="UP000724268">
    <property type="component" value="Unassembled WGS sequence"/>
</dbReference>
<organism evidence="1 2">
    <name type="scientific">Thermus brevis</name>
    <dbReference type="NCBI Taxonomy" id="2862456"/>
    <lineage>
        <taxon>Bacteria</taxon>
        <taxon>Thermotogati</taxon>
        <taxon>Deinococcota</taxon>
        <taxon>Deinococci</taxon>
        <taxon>Thermales</taxon>
        <taxon>Thermaceae</taxon>
        <taxon>Thermus</taxon>
    </lineage>
</organism>
<keyword evidence="2" id="KW-1185">Reference proteome</keyword>
<proteinExistence type="predicted"/>
<gene>
    <name evidence="1" type="ORF">KZX47_01005</name>
</gene>
<dbReference type="EMBL" id="JAHXRS010000001">
    <property type="protein sequence ID" value="MBW6393742.1"/>
    <property type="molecule type" value="Genomic_DNA"/>
</dbReference>
<dbReference type="RefSeq" id="WP_219758640.1">
    <property type="nucleotide sequence ID" value="NZ_JAHXRS010000001.1"/>
</dbReference>
<reference evidence="1 2" key="1">
    <citation type="submission" date="2021-07" db="EMBL/GenBank/DDBJ databases">
        <title>Thermus aquaticus gen. n. and sp. n., a nonsporulating extreme thermophile.</title>
        <authorList>
            <person name="Hu C.-J."/>
            <person name="Li W.-J."/>
            <person name="Xian W.-D."/>
        </authorList>
    </citation>
    <scope>NUCLEOTIDE SEQUENCE [LARGE SCALE GENOMIC DNA]</scope>
    <source>
        <strain evidence="1 2">SYSU G05001</strain>
    </source>
</reference>
<protein>
    <submittedName>
        <fullName evidence="1">Uncharacterized protein</fullName>
    </submittedName>
</protein>
<sequence length="267" mass="28965">MVRLGLWTWLLLPLILGAAGPQASVRLEVRIPERAALVLEPPAVGGKVAGPLWAGKGGGGNPSQPPYCPRDPSDPTLCLRDPVVVFDLRCATLGPVPPHCVGLYGGDGRFLDEDGRPYPPLLLDGDGRVIPGSKRFPQYFTHPSMRLHVFTQRRHWALSVAFETEPTSPDGRVLDATHFAMHSILTGRGGLPPTPHWKCLAYHPDWDRPPSHICPAPSGPDGGVLLEEVTDHPGGWQSVTLGIKLRLDGSETPGEYEGWLVYTLTLL</sequence>